<proteinExistence type="predicted"/>
<dbReference type="InterPro" id="IPR050330">
    <property type="entry name" value="Bact_OuterMem_StrucFunc"/>
</dbReference>
<dbReference type="Proteomes" id="UP000045051">
    <property type="component" value="Unassembled WGS sequence"/>
</dbReference>
<dbReference type="PROSITE" id="PS51257">
    <property type="entry name" value="PROKAR_LIPOPROTEIN"/>
    <property type="match status" value="1"/>
</dbReference>
<dbReference type="CDD" id="cd07185">
    <property type="entry name" value="OmpA_C-like"/>
    <property type="match status" value="1"/>
</dbReference>
<gene>
    <name evidence="4" type="ORF">CCAND38_10103</name>
</gene>
<dbReference type="SUPFAM" id="SSF103088">
    <property type="entry name" value="OmpA-like"/>
    <property type="match status" value="1"/>
</dbReference>
<dbReference type="PANTHER" id="PTHR30329">
    <property type="entry name" value="STATOR ELEMENT OF FLAGELLAR MOTOR COMPLEX"/>
    <property type="match status" value="1"/>
</dbReference>
<keyword evidence="5" id="KW-1185">Reference proteome</keyword>
<evidence type="ECO:0000259" key="3">
    <source>
        <dbReference type="PROSITE" id="PS51123"/>
    </source>
</evidence>
<dbReference type="AlphaFoldDB" id="A0A0B7HSW6"/>
<dbReference type="InterPro" id="IPR006665">
    <property type="entry name" value="OmpA-like"/>
</dbReference>
<dbReference type="InterPro" id="IPR036737">
    <property type="entry name" value="OmpA-like_sf"/>
</dbReference>
<keyword evidence="2" id="KW-0175">Coiled coil</keyword>
<dbReference type="PANTHER" id="PTHR30329:SF21">
    <property type="entry name" value="LIPOPROTEIN YIAD-RELATED"/>
    <property type="match status" value="1"/>
</dbReference>
<evidence type="ECO:0000256" key="1">
    <source>
        <dbReference type="PROSITE-ProRule" id="PRU00473"/>
    </source>
</evidence>
<dbReference type="EMBL" id="CDOI01000001">
    <property type="protein sequence ID" value="CEN43209.1"/>
    <property type="molecule type" value="Genomic_DNA"/>
</dbReference>
<feature type="coiled-coil region" evidence="2">
    <location>
        <begin position="35"/>
        <end position="90"/>
    </location>
</feature>
<evidence type="ECO:0000313" key="4">
    <source>
        <dbReference type="EMBL" id="CEN43209.1"/>
    </source>
</evidence>
<dbReference type="Gene3D" id="3.30.1330.60">
    <property type="entry name" value="OmpA-like domain"/>
    <property type="match status" value="1"/>
</dbReference>
<reference evidence="4 5" key="1">
    <citation type="submission" date="2015-01" db="EMBL/GenBank/DDBJ databases">
        <authorList>
            <person name="MANFREDI Pablo"/>
        </authorList>
    </citation>
    <scope>NUCLEOTIDE SEQUENCE [LARGE SCALE GENOMIC DNA]</scope>
    <source>
        <strain evidence="4 5">CcD38</strain>
    </source>
</reference>
<name>A0A0B7HSW6_9FLAO</name>
<evidence type="ECO:0000313" key="5">
    <source>
        <dbReference type="Proteomes" id="UP000045051"/>
    </source>
</evidence>
<organism evidence="4 5">
    <name type="scientific">Capnocytophaga canis</name>
    <dbReference type="NCBI Taxonomy" id="1848903"/>
    <lineage>
        <taxon>Bacteria</taxon>
        <taxon>Pseudomonadati</taxon>
        <taxon>Bacteroidota</taxon>
        <taxon>Flavobacteriia</taxon>
        <taxon>Flavobacteriales</taxon>
        <taxon>Flavobacteriaceae</taxon>
        <taxon>Capnocytophaga</taxon>
    </lineage>
</organism>
<accession>A0A0B7HSW6</accession>
<feature type="domain" description="OmpA-like" evidence="3">
    <location>
        <begin position="158"/>
        <end position="281"/>
    </location>
</feature>
<dbReference type="Pfam" id="PF00691">
    <property type="entry name" value="OmpA"/>
    <property type="match status" value="1"/>
</dbReference>
<evidence type="ECO:0000256" key="2">
    <source>
        <dbReference type="SAM" id="Coils"/>
    </source>
</evidence>
<keyword evidence="1" id="KW-0472">Membrane</keyword>
<dbReference type="GO" id="GO:0016020">
    <property type="term" value="C:membrane"/>
    <property type="evidence" value="ECO:0007669"/>
    <property type="project" value="UniProtKB-UniRule"/>
</dbReference>
<protein>
    <submittedName>
        <fullName evidence="4">OmpA/MotB C-terminal like outer membrane protein</fullName>
    </submittedName>
</protein>
<dbReference type="PROSITE" id="PS51123">
    <property type="entry name" value="OMPA_2"/>
    <property type="match status" value="1"/>
</dbReference>
<sequence length="299" mass="33785">MPLYKPLKLNIMRKIFVAISLVSLVTVSCVSNKKYAELEQKYKQTDELLNTATVKLNACLKDYEKLQYQVSSLKNENDLLRENNQQLINNMGNLTTLTQKGAENLEKSLESLREKDLTIRNLRDAVTRRDSINLALVQSLKGAIGNLDDQDIEVKVEKGVVFVNISDKLLFSSGSYAVTNRAKEVLGKVALVVKNKPDFEFMVEGHTDNVPYKANTVIKDNWDLSVLRATAIVRILQKDFGVSPERMTAAGRSEYIPVTTNDTKEGKAQNRRTRIVVLPKLDQFYNMIEEGMKDPAINK</sequence>